<organism evidence="1 2">
    <name type="scientific">Brassica cretica</name>
    <name type="common">Mustard</name>
    <dbReference type="NCBI Taxonomy" id="69181"/>
    <lineage>
        <taxon>Eukaryota</taxon>
        <taxon>Viridiplantae</taxon>
        <taxon>Streptophyta</taxon>
        <taxon>Embryophyta</taxon>
        <taxon>Tracheophyta</taxon>
        <taxon>Spermatophyta</taxon>
        <taxon>Magnoliopsida</taxon>
        <taxon>eudicotyledons</taxon>
        <taxon>Gunneridae</taxon>
        <taxon>Pentapetalae</taxon>
        <taxon>rosids</taxon>
        <taxon>malvids</taxon>
        <taxon>Brassicales</taxon>
        <taxon>Brassicaceae</taxon>
        <taxon>Brassiceae</taxon>
        <taxon>Brassica</taxon>
    </lineage>
</organism>
<comment type="caution">
    <text evidence="1">The sequence shown here is derived from an EMBL/GenBank/DDBJ whole genome shotgun (WGS) entry which is preliminary data.</text>
</comment>
<dbReference type="EMBL" id="QGKW02000717">
    <property type="protein sequence ID" value="KAF2595813.1"/>
    <property type="molecule type" value="Genomic_DNA"/>
</dbReference>
<dbReference type="AlphaFoldDB" id="A0A8S9KR61"/>
<dbReference type="Gene3D" id="1.25.40.10">
    <property type="entry name" value="Tetratricopeptide repeat domain"/>
    <property type="match status" value="1"/>
</dbReference>
<sequence length="84" mass="9684">MVGIGYVSETSFVLQDLEGEHIEDYLRHHIEKLALKFQWPVLRPGITRDARELFDLMPERNVISWDAMLGGSVRASEWEEALNA</sequence>
<proteinExistence type="predicted"/>
<evidence type="ECO:0000313" key="2">
    <source>
        <dbReference type="Proteomes" id="UP000712281"/>
    </source>
</evidence>
<protein>
    <submittedName>
        <fullName evidence="1">Uncharacterized protein</fullName>
    </submittedName>
</protein>
<reference evidence="1" key="1">
    <citation type="submission" date="2019-12" db="EMBL/GenBank/DDBJ databases">
        <title>Genome sequencing and annotation of Brassica cretica.</title>
        <authorList>
            <person name="Studholme D.J."/>
            <person name="Sarris P.F."/>
        </authorList>
    </citation>
    <scope>NUCLEOTIDE SEQUENCE</scope>
    <source>
        <strain evidence="1">PFS-001/15</strain>
        <tissue evidence="1">Leaf</tissue>
    </source>
</reference>
<dbReference type="InterPro" id="IPR011990">
    <property type="entry name" value="TPR-like_helical_dom_sf"/>
</dbReference>
<dbReference type="Proteomes" id="UP000712281">
    <property type="component" value="Unassembled WGS sequence"/>
</dbReference>
<name>A0A8S9KR61_BRACR</name>
<gene>
    <name evidence="1" type="ORF">F2Q68_00011447</name>
</gene>
<evidence type="ECO:0000313" key="1">
    <source>
        <dbReference type="EMBL" id="KAF2595813.1"/>
    </source>
</evidence>
<accession>A0A8S9KR61</accession>